<dbReference type="SFLD" id="SFLDG01082">
    <property type="entry name" value="B12-binding_domain_containing"/>
    <property type="match status" value="1"/>
</dbReference>
<dbReference type="InterPro" id="IPR051198">
    <property type="entry name" value="BchE-like"/>
</dbReference>
<dbReference type="InterPro" id="IPR034466">
    <property type="entry name" value="Methyltransferase_Class_B"/>
</dbReference>
<evidence type="ECO:0000256" key="3">
    <source>
        <dbReference type="ARBA" id="ARBA00022723"/>
    </source>
</evidence>
<dbReference type="Pfam" id="PF02310">
    <property type="entry name" value="B12-binding"/>
    <property type="match status" value="1"/>
</dbReference>
<dbReference type="SFLD" id="SFLDS00029">
    <property type="entry name" value="Radical_SAM"/>
    <property type="match status" value="1"/>
</dbReference>
<dbReference type="InterPro" id="IPR006638">
    <property type="entry name" value="Elp3/MiaA/NifB-like_rSAM"/>
</dbReference>
<dbReference type="Pfam" id="PF13282">
    <property type="entry name" value="DUF4070"/>
    <property type="match status" value="1"/>
</dbReference>
<dbReference type="RefSeq" id="WP_343333009.1">
    <property type="nucleotide sequence ID" value="NZ_JAPOHD010000020.1"/>
</dbReference>
<comment type="cofactor">
    <cofactor evidence="1">
        <name>[4Fe-4S] cluster</name>
        <dbReference type="ChEBI" id="CHEBI:49883"/>
    </cofactor>
</comment>
<dbReference type="SUPFAM" id="SSF102114">
    <property type="entry name" value="Radical SAM enzymes"/>
    <property type="match status" value="1"/>
</dbReference>
<comment type="caution">
    <text evidence="7">The sequence shown here is derived from an EMBL/GenBank/DDBJ whole genome shotgun (WGS) entry which is preliminary data.</text>
</comment>
<keyword evidence="4" id="KW-0408">Iron</keyword>
<keyword evidence="2" id="KW-0949">S-adenosyl-L-methionine</keyword>
<dbReference type="Proteomes" id="UP001145087">
    <property type="component" value="Unassembled WGS sequence"/>
</dbReference>
<evidence type="ECO:0000313" key="7">
    <source>
        <dbReference type="EMBL" id="MCY1720676.1"/>
    </source>
</evidence>
<accession>A0A9X3J6N9</accession>
<dbReference type="Pfam" id="PF04055">
    <property type="entry name" value="Radical_SAM"/>
    <property type="match status" value="1"/>
</dbReference>
<dbReference type="SFLD" id="SFLDF00303">
    <property type="entry name" value="hopanoid_C2-methyltransferase"/>
    <property type="match status" value="1"/>
</dbReference>
<keyword evidence="8" id="KW-1185">Reference proteome</keyword>
<dbReference type="InterPro" id="IPR006158">
    <property type="entry name" value="Cobalamin-bd"/>
</dbReference>
<evidence type="ECO:0000256" key="5">
    <source>
        <dbReference type="ARBA" id="ARBA00023014"/>
    </source>
</evidence>
<dbReference type="CDD" id="cd01335">
    <property type="entry name" value="Radical_SAM"/>
    <property type="match status" value="1"/>
</dbReference>
<keyword evidence="5" id="KW-0411">Iron-sulfur</keyword>
<dbReference type="InterPro" id="IPR023404">
    <property type="entry name" value="rSAM_horseshoe"/>
</dbReference>
<gene>
    <name evidence="7" type="ORF">OU798_10000</name>
</gene>
<protein>
    <submittedName>
        <fullName evidence="7">DUF4070 domain-containing protein</fullName>
    </submittedName>
</protein>
<dbReference type="PANTHER" id="PTHR43409:SF3">
    <property type="entry name" value="HYPOTHETICAL METHYLTRANSFERASE"/>
    <property type="match status" value="1"/>
</dbReference>
<evidence type="ECO:0000256" key="4">
    <source>
        <dbReference type="ARBA" id="ARBA00023004"/>
    </source>
</evidence>
<evidence type="ECO:0000256" key="2">
    <source>
        <dbReference type="ARBA" id="ARBA00022691"/>
    </source>
</evidence>
<dbReference type="AlphaFoldDB" id="A0A9X3J6N9"/>
<dbReference type="InterPro" id="IPR034530">
    <property type="entry name" value="HpnP-like"/>
</dbReference>
<dbReference type="PANTHER" id="PTHR43409">
    <property type="entry name" value="ANAEROBIC MAGNESIUM-PROTOPORPHYRIN IX MONOMETHYL ESTER CYCLASE-RELATED"/>
    <property type="match status" value="1"/>
</dbReference>
<dbReference type="GO" id="GO:0051536">
    <property type="term" value="F:iron-sulfur cluster binding"/>
    <property type="evidence" value="ECO:0007669"/>
    <property type="project" value="UniProtKB-KW"/>
</dbReference>
<reference evidence="7" key="1">
    <citation type="submission" date="2022-11" db="EMBL/GenBank/DDBJ databases">
        <title>Marilongibacter aestuarii gen. nov., sp. nov., isolated from tidal flat sediment.</title>
        <authorList>
            <person name="Jiayan W."/>
        </authorList>
    </citation>
    <scope>NUCLEOTIDE SEQUENCE</scope>
    <source>
        <strain evidence="7">Z1-6</strain>
    </source>
</reference>
<dbReference type="InterPro" id="IPR025274">
    <property type="entry name" value="DUF4070"/>
</dbReference>
<evidence type="ECO:0000313" key="8">
    <source>
        <dbReference type="Proteomes" id="UP001145087"/>
    </source>
</evidence>
<dbReference type="GO" id="GO:0046872">
    <property type="term" value="F:metal ion binding"/>
    <property type="evidence" value="ECO:0007669"/>
    <property type="project" value="UniProtKB-KW"/>
</dbReference>
<evidence type="ECO:0000259" key="6">
    <source>
        <dbReference type="PROSITE" id="PS51918"/>
    </source>
</evidence>
<dbReference type="GO" id="GO:0003824">
    <property type="term" value="F:catalytic activity"/>
    <property type="evidence" value="ECO:0007669"/>
    <property type="project" value="InterPro"/>
</dbReference>
<evidence type="ECO:0000256" key="1">
    <source>
        <dbReference type="ARBA" id="ARBA00001966"/>
    </source>
</evidence>
<dbReference type="Gene3D" id="3.80.30.20">
    <property type="entry name" value="tm_1862 like domain"/>
    <property type="match status" value="1"/>
</dbReference>
<keyword evidence="3" id="KW-0479">Metal-binding</keyword>
<dbReference type="PROSITE" id="PS51918">
    <property type="entry name" value="RADICAL_SAM"/>
    <property type="match status" value="1"/>
</dbReference>
<sequence length="493" mass="56563">MKILLIYPEYPDTFWSFKYALKFVSKKAAFPPLGLLTVSALLPSHWEKKLVDLNTSHLKQKDILWADYVFISAMGTQYTSAVETVEKCKVLGKKVVAGGPLFTEDYEKFPTVDHLVLNEAEITLPLFLNDLENNSTKRIYQTSEFANIKESPTPDYGLINISNYSSKCIQYSRGCPFNCEFCDITALLGHKSRVKTTEQILSELQNVYDHGGRGAVFFVDDNFIGNKHILKNDLLPALIQWMNDHNHPFLFSTEASINMADDPELMQLMIQAGFSTVFVGIETPQESSLEECFKFQNKNRNLMESVKTIQKAGFEVQGGFIVGFDNDSPSIFKQQIEFIQKSGIISAMIGLLNAPTKSKLYARLHKEGRILSKMSGDNTDASTNIIPKMNMAELKAGYREVIRGIYTGKPFYERVKHFLNDFQPQVKNKTKITFTKLKALLKSIFILGIFNHNRKYYWRLFFWSLFKRPKVFPLAITYSIYGYHFQKVFRKIE</sequence>
<name>A0A9X3J6N9_9BACT</name>
<organism evidence="7 8">
    <name type="scientific">Draconibacterium aestuarii</name>
    <dbReference type="NCBI Taxonomy" id="2998507"/>
    <lineage>
        <taxon>Bacteria</taxon>
        <taxon>Pseudomonadati</taxon>
        <taxon>Bacteroidota</taxon>
        <taxon>Bacteroidia</taxon>
        <taxon>Marinilabiliales</taxon>
        <taxon>Prolixibacteraceae</taxon>
        <taxon>Draconibacterium</taxon>
    </lineage>
</organism>
<feature type="domain" description="Radical SAM core" evidence="6">
    <location>
        <begin position="161"/>
        <end position="392"/>
    </location>
</feature>
<dbReference type="GO" id="GO:0005829">
    <property type="term" value="C:cytosol"/>
    <property type="evidence" value="ECO:0007669"/>
    <property type="project" value="TreeGrafter"/>
</dbReference>
<dbReference type="SMART" id="SM00729">
    <property type="entry name" value="Elp3"/>
    <property type="match status" value="1"/>
</dbReference>
<proteinExistence type="predicted"/>
<dbReference type="GO" id="GO:0031419">
    <property type="term" value="F:cobalamin binding"/>
    <property type="evidence" value="ECO:0007669"/>
    <property type="project" value="InterPro"/>
</dbReference>
<dbReference type="Gene3D" id="3.40.50.280">
    <property type="entry name" value="Cobalamin-binding domain"/>
    <property type="match status" value="1"/>
</dbReference>
<dbReference type="InterPro" id="IPR007197">
    <property type="entry name" value="rSAM"/>
</dbReference>
<dbReference type="InterPro" id="IPR058240">
    <property type="entry name" value="rSAM_sf"/>
</dbReference>
<dbReference type="SFLD" id="SFLDG01123">
    <property type="entry name" value="methyltransferase_(Class_B)"/>
    <property type="match status" value="1"/>
</dbReference>
<dbReference type="EMBL" id="JAPOHD010000020">
    <property type="protein sequence ID" value="MCY1720676.1"/>
    <property type="molecule type" value="Genomic_DNA"/>
</dbReference>